<accession>A0A8S1XTQ5</accession>
<feature type="signal peptide" evidence="1">
    <location>
        <begin position="1"/>
        <end position="15"/>
    </location>
</feature>
<keyword evidence="3" id="KW-1185">Reference proteome</keyword>
<keyword evidence="1" id="KW-0732">Signal</keyword>
<dbReference type="PANTHER" id="PTHR39767:SF2">
    <property type="entry name" value="CHROMOSOME UNDETERMINED SCAFFOLD_1, WHOLE GENOME SHOTGUN SEQUENCE"/>
    <property type="match status" value="1"/>
</dbReference>
<reference evidence="2" key="1">
    <citation type="submission" date="2021-01" db="EMBL/GenBank/DDBJ databases">
        <authorList>
            <consortium name="Genoscope - CEA"/>
            <person name="William W."/>
        </authorList>
    </citation>
    <scope>NUCLEOTIDE SEQUENCE</scope>
</reference>
<dbReference type="EMBL" id="CAJJDP010000133">
    <property type="protein sequence ID" value="CAD8204333.1"/>
    <property type="molecule type" value="Genomic_DNA"/>
</dbReference>
<dbReference type="OrthoDB" id="298982at2759"/>
<gene>
    <name evidence="2" type="ORF">POCTA_138.1.T1320103</name>
</gene>
<dbReference type="CDD" id="cd00064">
    <property type="entry name" value="FU"/>
    <property type="match status" value="2"/>
</dbReference>
<comment type="caution">
    <text evidence="2">The sequence shown here is derived from an EMBL/GenBank/DDBJ whole genome shotgun (WGS) entry which is preliminary data.</text>
</comment>
<dbReference type="InterPro" id="IPR006212">
    <property type="entry name" value="Furin_repeat"/>
</dbReference>
<evidence type="ECO:0000313" key="2">
    <source>
        <dbReference type="EMBL" id="CAD8204333.1"/>
    </source>
</evidence>
<sequence length="660" mass="75986">MLFFLISNLLAHTFAQIVYEELSEPSLSELFQTNVKQCSLLDKIDFYYIDQQQPNLNFQFKINEPHFAVEIYVDFYLLDQYTEKNVNIYLDTILIDQYQKVSKYPSPFCDDSVDSEIVTYSTTYSHFQQDLNLLIQLENTTQFTLGVRNIQIVPKLCHESCTQCVGPKENQCRSCVIGTQLNRKTNQCVCPPNLPYLSMVQNQCLSKCDVSEYYDAQSNKCVLDKHIEQMQLFFWNTYDYTGWTIMENEITTELQSKTYSGVVGLFSVDQIISYQFNNTNPFNSIRVRADIYIFQSLIEPEIYIQVDKVKTNVKPLHNQTITGQKGYKLFHIDYLIDANANSSIQFSLKGDPNTKWGISQVVFNEQNCQPQCQECSTKSTCQSCKSGFLLYLGQCVESCPKYSSIYNENTCTDVKENYPNTDVIMRAFDDNIIANFLLKNVTTLASVQQSYFGTFYNGVRYFGGLQQELAQLYQKQFYSLPPHYQVIVQFNILTFELNTSVSLPPNSLELILDNSTILFINSQQNQVQQISKQIAHSSNNLQLSLLSYSQNYSIFSFGISNVNVMISRCYPLCKSCFGPNESDCKEWLYDQNSNDFKKCKNGFIFDIQKQKCVLCPLGCQKCSDQQTCNECEPNFIKQGNSCYCQSGRIDDFTLECLAYA</sequence>
<proteinExistence type="predicted"/>
<dbReference type="OMA" id="MISRCYP"/>
<feature type="chain" id="PRO_5035805807" evidence="1">
    <location>
        <begin position="16"/>
        <end position="660"/>
    </location>
</feature>
<protein>
    <submittedName>
        <fullName evidence="2">Uncharacterized protein</fullName>
    </submittedName>
</protein>
<evidence type="ECO:0000313" key="3">
    <source>
        <dbReference type="Proteomes" id="UP000683925"/>
    </source>
</evidence>
<dbReference type="AlphaFoldDB" id="A0A8S1XTQ5"/>
<name>A0A8S1XTQ5_PAROT</name>
<evidence type="ECO:0000256" key="1">
    <source>
        <dbReference type="SAM" id="SignalP"/>
    </source>
</evidence>
<organism evidence="2 3">
    <name type="scientific">Paramecium octaurelia</name>
    <dbReference type="NCBI Taxonomy" id="43137"/>
    <lineage>
        <taxon>Eukaryota</taxon>
        <taxon>Sar</taxon>
        <taxon>Alveolata</taxon>
        <taxon>Ciliophora</taxon>
        <taxon>Intramacronucleata</taxon>
        <taxon>Oligohymenophorea</taxon>
        <taxon>Peniculida</taxon>
        <taxon>Parameciidae</taxon>
        <taxon>Paramecium</taxon>
    </lineage>
</organism>
<dbReference type="Proteomes" id="UP000683925">
    <property type="component" value="Unassembled WGS sequence"/>
</dbReference>
<dbReference type="PANTHER" id="PTHR39767">
    <property type="entry name" value="CALCIUM/CALMODULIN-BINDING MEMBRANE PROTEIN PCM4-RELATED"/>
    <property type="match status" value="1"/>
</dbReference>
<dbReference type="SMART" id="SM00261">
    <property type="entry name" value="FU"/>
    <property type="match status" value="4"/>
</dbReference>